<keyword evidence="3 5" id="KW-0732">Signal</keyword>
<dbReference type="InterPro" id="IPR050263">
    <property type="entry name" value="Bact_Fimbrial_Adh_Pro"/>
</dbReference>
<dbReference type="InterPro" id="IPR008966">
    <property type="entry name" value="Adhesion_dom_sf"/>
</dbReference>
<dbReference type="PANTHER" id="PTHR33420">
    <property type="entry name" value="FIMBRIAL SUBUNIT ELFA-RELATED"/>
    <property type="match status" value="1"/>
</dbReference>
<dbReference type="Proteomes" id="UP000008035">
    <property type="component" value="Chromosome"/>
</dbReference>
<comment type="subcellular location">
    <subcellularLocation>
        <location evidence="1">Fimbrium</location>
    </subcellularLocation>
</comment>
<dbReference type="GO" id="GO:0043709">
    <property type="term" value="P:cell adhesion involved in single-species biofilm formation"/>
    <property type="evidence" value="ECO:0007669"/>
    <property type="project" value="TreeGrafter"/>
</dbReference>
<feature type="signal peptide" evidence="5">
    <location>
        <begin position="1"/>
        <end position="25"/>
    </location>
</feature>
<evidence type="ECO:0000256" key="1">
    <source>
        <dbReference type="ARBA" id="ARBA00004561"/>
    </source>
</evidence>
<dbReference type="Pfam" id="PF16970">
    <property type="entry name" value="FimA"/>
    <property type="match status" value="1"/>
</dbReference>
<gene>
    <name evidence="6" type="primary">fim3</name>
    <name evidence="6" type="ordered locus">BN117_1418</name>
</gene>
<accession>K0M8M7</accession>
<feature type="chain" id="PRO_5003838157" evidence="5">
    <location>
        <begin position="26"/>
        <end position="209"/>
    </location>
</feature>
<dbReference type="InterPro" id="IPR036937">
    <property type="entry name" value="Adhesion_dom_fimbrial_sf"/>
</dbReference>
<name>K0M8M7_BORPB</name>
<dbReference type="Gene3D" id="2.60.40.1090">
    <property type="entry name" value="Fimbrial-type adhesion domain"/>
    <property type="match status" value="1"/>
</dbReference>
<dbReference type="SUPFAM" id="SSF49401">
    <property type="entry name" value="Bacterial adhesins"/>
    <property type="match status" value="1"/>
</dbReference>
<proteinExistence type="inferred from homology"/>
<evidence type="ECO:0000256" key="5">
    <source>
        <dbReference type="SAM" id="SignalP"/>
    </source>
</evidence>
<dbReference type="KEGG" id="bpar:BN117_1418"/>
<comment type="similarity">
    <text evidence="2">Belongs to the fimbrial protein family.</text>
</comment>
<keyword evidence="4" id="KW-0281">Fimbrium</keyword>
<dbReference type="EMBL" id="HE965803">
    <property type="protein sequence ID" value="CCJ48751.1"/>
    <property type="molecule type" value="Genomic_DNA"/>
</dbReference>
<dbReference type="RefSeq" id="WP_015039335.1">
    <property type="nucleotide sequence ID" value="NC_018828.1"/>
</dbReference>
<evidence type="ECO:0000256" key="3">
    <source>
        <dbReference type="ARBA" id="ARBA00022729"/>
    </source>
</evidence>
<evidence type="ECO:0000313" key="7">
    <source>
        <dbReference type="Proteomes" id="UP000008035"/>
    </source>
</evidence>
<protein>
    <submittedName>
        <fullName evidence="6">Serotype 3 fimbrial subunit</fullName>
    </submittedName>
</protein>
<evidence type="ECO:0000313" key="6">
    <source>
        <dbReference type="EMBL" id="CCJ48751.1"/>
    </source>
</evidence>
<evidence type="ECO:0000256" key="2">
    <source>
        <dbReference type="ARBA" id="ARBA00006671"/>
    </source>
</evidence>
<evidence type="ECO:0000256" key="4">
    <source>
        <dbReference type="ARBA" id="ARBA00023263"/>
    </source>
</evidence>
<dbReference type="GO" id="GO:0009289">
    <property type="term" value="C:pilus"/>
    <property type="evidence" value="ECO:0007669"/>
    <property type="project" value="UniProtKB-SubCell"/>
</dbReference>
<sequence>MSKFSYPALRTALILAASPVLPALANDGTIVITGSISDQTCVIEEPSAPNHIKVVQLPKISKNALRNDGDTAGATPFDIRLKECPQALGALKLYFEPGITTNYDTGDLIAYKQAYNASGNGNLSTVSSATKAKGVEFRLANLNGQHIRMGTDETTQAAQTFTGTDVTNGSGKTTKSYTLRYLASYVKKPKEDVDAAQITSYVGFSVVYP</sequence>
<dbReference type="InterPro" id="IPR039458">
    <property type="entry name" value="FimA-like"/>
</dbReference>
<dbReference type="PANTHER" id="PTHR33420:SF3">
    <property type="entry name" value="FIMBRIAL SUBUNIT ELFA"/>
    <property type="match status" value="1"/>
</dbReference>
<organism evidence="6 7">
    <name type="scientific">Bordetella parapertussis (strain Bpp5)</name>
    <dbReference type="NCBI Taxonomy" id="1208660"/>
    <lineage>
        <taxon>Bacteria</taxon>
        <taxon>Pseudomonadati</taxon>
        <taxon>Pseudomonadota</taxon>
        <taxon>Betaproteobacteria</taxon>
        <taxon>Burkholderiales</taxon>
        <taxon>Alcaligenaceae</taxon>
        <taxon>Bordetella</taxon>
    </lineage>
</organism>
<reference evidence="6 7" key="1">
    <citation type="journal article" date="2012" name="BMC Genomics">
        <title>Comparative genomics of the classical Bordetella subspecies: the evolution and exchange of virulence-associated diversity amongst closely related pathogens.</title>
        <authorList>
            <person name="Park J."/>
            <person name="Zhang Y."/>
            <person name="Buboltz A.M."/>
            <person name="Zhang X."/>
            <person name="Schuster S.C."/>
            <person name="Ahuja U."/>
            <person name="Liu M."/>
            <person name="Miller J.F."/>
            <person name="Sebaihia M."/>
            <person name="Bentley S.D."/>
            <person name="Parkhill J."/>
            <person name="Harvill E.T."/>
        </authorList>
    </citation>
    <scope>NUCLEOTIDE SEQUENCE [LARGE SCALE GENOMIC DNA]</scope>
    <source>
        <strain evidence="6 7">Bpp5</strain>
    </source>
</reference>
<dbReference type="AlphaFoldDB" id="K0M8M7"/>
<dbReference type="HOGENOM" id="CLU_088965_2_0_4"/>